<dbReference type="PROSITE" id="PS00332">
    <property type="entry name" value="SOD_CU_ZN_2"/>
    <property type="match status" value="1"/>
</dbReference>
<reference evidence="5 6" key="1">
    <citation type="submission" date="2016-02" db="EMBL/GenBank/DDBJ databases">
        <authorList>
            <person name="Wen L."/>
            <person name="He K."/>
            <person name="Yang H."/>
        </authorList>
    </citation>
    <scope>NUCLEOTIDE SEQUENCE [LARGE SCALE GENOMIC DNA]</scope>
    <source>
        <strain evidence="5 6">TSA40</strain>
    </source>
</reference>
<comment type="cofactor">
    <cofactor evidence="2">
        <name>Cu cation</name>
        <dbReference type="ChEBI" id="CHEBI:23378"/>
    </cofactor>
    <text evidence="2">Binds 1 copper ion per subunit.</text>
</comment>
<comment type="catalytic activity">
    <reaction evidence="2">
        <text>2 superoxide + 2 H(+) = H2O2 + O2</text>
        <dbReference type="Rhea" id="RHEA:20696"/>
        <dbReference type="ChEBI" id="CHEBI:15378"/>
        <dbReference type="ChEBI" id="CHEBI:15379"/>
        <dbReference type="ChEBI" id="CHEBI:16240"/>
        <dbReference type="ChEBI" id="CHEBI:18421"/>
        <dbReference type="EC" id="1.15.1.1"/>
    </reaction>
</comment>
<evidence type="ECO:0000313" key="6">
    <source>
        <dbReference type="Proteomes" id="UP000197535"/>
    </source>
</evidence>
<dbReference type="PROSITE" id="PS00087">
    <property type="entry name" value="SOD_CU_ZN_1"/>
    <property type="match status" value="1"/>
</dbReference>
<dbReference type="NCBIfam" id="NF007628">
    <property type="entry name" value="PRK10290.1"/>
    <property type="match status" value="1"/>
</dbReference>
<evidence type="ECO:0000256" key="3">
    <source>
        <dbReference type="SAM" id="SignalP"/>
    </source>
</evidence>
<name>A0A254TKF9_9BURK</name>
<feature type="domain" description="Superoxide dismutase copper/zinc binding" evidence="4">
    <location>
        <begin position="40"/>
        <end position="172"/>
    </location>
</feature>
<dbReference type="CDD" id="cd00305">
    <property type="entry name" value="Cu-Zn_Superoxide_Dismutase"/>
    <property type="match status" value="1"/>
</dbReference>
<dbReference type="AlphaFoldDB" id="A0A254TKF9"/>
<comment type="cofactor">
    <cofactor evidence="2">
        <name>Zn(2+)</name>
        <dbReference type="ChEBI" id="CHEBI:29105"/>
    </cofactor>
    <text evidence="2">Binds 1 zinc ion per subunit.</text>
</comment>
<comment type="similarity">
    <text evidence="1 2">Belongs to the Cu-Zn superoxide dismutase family.</text>
</comment>
<dbReference type="Gene3D" id="2.60.40.200">
    <property type="entry name" value="Superoxide dismutase, copper/zinc binding domain"/>
    <property type="match status" value="1"/>
</dbReference>
<evidence type="ECO:0000313" key="5">
    <source>
        <dbReference type="EMBL" id="OWW23054.1"/>
    </source>
</evidence>
<keyword evidence="2" id="KW-0186">Copper</keyword>
<proteinExistence type="inferred from homology"/>
<evidence type="ECO:0000256" key="2">
    <source>
        <dbReference type="RuleBase" id="RU000393"/>
    </source>
</evidence>
<keyword evidence="6" id="KW-1185">Reference proteome</keyword>
<dbReference type="GO" id="GO:0005507">
    <property type="term" value="F:copper ion binding"/>
    <property type="evidence" value="ECO:0007669"/>
    <property type="project" value="InterPro"/>
</dbReference>
<protein>
    <recommendedName>
        <fullName evidence="2">Superoxide dismutase [Cu-Zn]</fullName>
        <ecNumber evidence="2">1.15.1.1</ecNumber>
    </recommendedName>
</protein>
<dbReference type="InterPro" id="IPR036423">
    <property type="entry name" value="SOD-like_Cu/Zn_dom_sf"/>
</dbReference>
<accession>A0A254TKF9</accession>
<dbReference type="GO" id="GO:0004784">
    <property type="term" value="F:superoxide dismutase activity"/>
    <property type="evidence" value="ECO:0007669"/>
    <property type="project" value="UniProtKB-EC"/>
</dbReference>
<dbReference type="Proteomes" id="UP000197535">
    <property type="component" value="Unassembled WGS sequence"/>
</dbReference>
<evidence type="ECO:0000259" key="4">
    <source>
        <dbReference type="Pfam" id="PF00080"/>
    </source>
</evidence>
<keyword evidence="3" id="KW-0732">Signal</keyword>
<dbReference type="PANTHER" id="PTHR10003">
    <property type="entry name" value="SUPEROXIDE DISMUTASE CU-ZN -RELATED"/>
    <property type="match status" value="1"/>
</dbReference>
<dbReference type="EC" id="1.15.1.1" evidence="2"/>
<dbReference type="SUPFAM" id="SSF49329">
    <property type="entry name" value="Cu,Zn superoxide dismutase-like"/>
    <property type="match status" value="1"/>
</dbReference>
<dbReference type="Pfam" id="PF00080">
    <property type="entry name" value="Sod_Cu"/>
    <property type="match status" value="1"/>
</dbReference>
<organism evidence="5 6">
    <name type="scientific">Noviherbaspirillum denitrificans</name>
    <dbReference type="NCBI Taxonomy" id="1968433"/>
    <lineage>
        <taxon>Bacteria</taxon>
        <taxon>Pseudomonadati</taxon>
        <taxon>Pseudomonadota</taxon>
        <taxon>Betaproteobacteria</taxon>
        <taxon>Burkholderiales</taxon>
        <taxon>Oxalobacteraceae</taxon>
        <taxon>Noviherbaspirillum</taxon>
    </lineage>
</organism>
<dbReference type="InterPro" id="IPR001424">
    <property type="entry name" value="SOD_Cu_Zn_dom"/>
</dbReference>
<sequence>MKSLASIMTLSLCTAAMANTDSLTVEMKVLSESGAGASAGKVVIRETPYGLEFTPTLTGLQQGVHGFHVHENPSCDAKEQNGKMVAGLAAGGHFDPAGTKRHGLPWGDGHLGDLPPLFADMSGNAANPVLAPRLKLADVRGHALMVHAGGDNHSDHPAALGGGGARVVCGVIQ</sequence>
<keyword evidence="2" id="KW-0479">Metal-binding</keyword>
<feature type="signal peptide" evidence="3">
    <location>
        <begin position="1"/>
        <end position="18"/>
    </location>
</feature>
<keyword evidence="2" id="KW-0560">Oxidoreductase</keyword>
<comment type="function">
    <text evidence="2">Destroys radicals which are normally produced within the cells and which are toxic to biological systems.</text>
</comment>
<gene>
    <name evidence="5" type="ORF">AYR66_25010</name>
</gene>
<keyword evidence="2" id="KW-0862">Zinc</keyword>
<feature type="chain" id="PRO_5012106466" description="Superoxide dismutase [Cu-Zn]" evidence="3">
    <location>
        <begin position="19"/>
        <end position="173"/>
    </location>
</feature>
<comment type="caution">
    <text evidence="5">The sequence shown here is derived from an EMBL/GenBank/DDBJ whole genome shotgun (WGS) entry which is preliminary data.</text>
</comment>
<dbReference type="InterPro" id="IPR024134">
    <property type="entry name" value="SOD_Cu/Zn_/chaperone"/>
</dbReference>
<dbReference type="EMBL" id="LSTO01000001">
    <property type="protein sequence ID" value="OWW23054.1"/>
    <property type="molecule type" value="Genomic_DNA"/>
</dbReference>
<dbReference type="InterPro" id="IPR018152">
    <property type="entry name" value="SOD_Cu/Zn_BS"/>
</dbReference>
<evidence type="ECO:0000256" key="1">
    <source>
        <dbReference type="ARBA" id="ARBA00010457"/>
    </source>
</evidence>